<dbReference type="PROSITE" id="PS51705">
    <property type="entry name" value="G_HFLX"/>
    <property type="match status" value="1"/>
</dbReference>
<dbReference type="NCBIfam" id="TIGR03156">
    <property type="entry name" value="GTP_HflX"/>
    <property type="match status" value="1"/>
</dbReference>
<dbReference type="PANTHER" id="PTHR10229:SF0">
    <property type="entry name" value="GTP-BINDING PROTEIN 6-RELATED"/>
    <property type="match status" value="1"/>
</dbReference>
<evidence type="ECO:0000256" key="2">
    <source>
        <dbReference type="ARBA" id="ARBA00022723"/>
    </source>
</evidence>
<gene>
    <name evidence="6 12" type="primary">hflX</name>
    <name evidence="12" type="ORF">ENQ20_16685</name>
</gene>
<feature type="coiled-coil region" evidence="9">
    <location>
        <begin position="200"/>
        <end position="237"/>
    </location>
</feature>
<dbReference type="Gene3D" id="3.40.50.300">
    <property type="entry name" value="P-loop containing nucleotide triphosphate hydrolases"/>
    <property type="match status" value="1"/>
</dbReference>
<accession>A0A7C1JCR2</accession>
<dbReference type="InterPro" id="IPR027417">
    <property type="entry name" value="P-loop_NTPase"/>
</dbReference>
<protein>
    <recommendedName>
        <fullName evidence="6">GTPase HflX</fullName>
    </recommendedName>
    <alternativeName>
        <fullName evidence="6">GTP-binding protein HflX</fullName>
    </alternativeName>
</protein>
<dbReference type="InterPro" id="IPR030394">
    <property type="entry name" value="G_HFLX_dom"/>
</dbReference>
<comment type="function">
    <text evidence="6">GTPase that associates with the 50S ribosomal subunit and may have a role during protein synthesis or ribosome biogenesis.</text>
</comment>
<feature type="binding site" evidence="7">
    <location>
        <begin position="272"/>
        <end position="276"/>
    </location>
    <ligand>
        <name>GTP</name>
        <dbReference type="ChEBI" id="CHEBI:37565"/>
    </ligand>
</feature>
<feature type="binding site" evidence="7">
    <location>
        <begin position="247"/>
        <end position="254"/>
    </location>
    <ligand>
        <name>GTP</name>
        <dbReference type="ChEBI" id="CHEBI:37565"/>
    </ligand>
</feature>
<dbReference type="InterPro" id="IPR042108">
    <property type="entry name" value="GTPase_HflX_N_sf"/>
</dbReference>
<dbReference type="GO" id="GO:0003924">
    <property type="term" value="F:GTPase activity"/>
    <property type="evidence" value="ECO:0007669"/>
    <property type="project" value="UniProtKB-UniRule"/>
</dbReference>
<dbReference type="NCBIfam" id="TIGR00231">
    <property type="entry name" value="small_GTP"/>
    <property type="match status" value="1"/>
</dbReference>
<name>A0A7C1JCR2_9CHLR</name>
<evidence type="ECO:0000256" key="8">
    <source>
        <dbReference type="PIRSR" id="PIRSR006809-2"/>
    </source>
</evidence>
<dbReference type="Pfam" id="PF01926">
    <property type="entry name" value="MMR_HSR1"/>
    <property type="match status" value="1"/>
</dbReference>
<keyword evidence="5 6" id="KW-0342">GTP-binding</keyword>
<feature type="region of interest" description="Disordered" evidence="10">
    <location>
        <begin position="1"/>
        <end position="27"/>
    </location>
</feature>
<evidence type="ECO:0000256" key="4">
    <source>
        <dbReference type="ARBA" id="ARBA00022842"/>
    </source>
</evidence>
<dbReference type="EMBL" id="DSMG01000174">
    <property type="protein sequence ID" value="HDX33103.1"/>
    <property type="molecule type" value="Genomic_DNA"/>
</dbReference>
<dbReference type="Pfam" id="PF13167">
    <property type="entry name" value="GTP-bdg_N"/>
    <property type="match status" value="1"/>
</dbReference>
<keyword evidence="4 8" id="KW-0460">Magnesium</keyword>
<dbReference type="InterPro" id="IPR045498">
    <property type="entry name" value="HflX_C"/>
</dbReference>
<organism evidence="12">
    <name type="scientific">Caldilinea aerophila</name>
    <dbReference type="NCBI Taxonomy" id="133453"/>
    <lineage>
        <taxon>Bacteria</taxon>
        <taxon>Bacillati</taxon>
        <taxon>Chloroflexota</taxon>
        <taxon>Caldilineae</taxon>
        <taxon>Caldilineales</taxon>
        <taxon>Caldilineaceae</taxon>
        <taxon>Caldilinea</taxon>
    </lineage>
</organism>
<dbReference type="FunFam" id="3.40.50.11060:FF:000001">
    <property type="entry name" value="GTPase HflX"/>
    <property type="match status" value="1"/>
</dbReference>
<evidence type="ECO:0000256" key="5">
    <source>
        <dbReference type="ARBA" id="ARBA00023134"/>
    </source>
</evidence>
<dbReference type="GO" id="GO:0005525">
    <property type="term" value="F:GTP binding"/>
    <property type="evidence" value="ECO:0007669"/>
    <property type="project" value="UniProtKB-UniRule"/>
</dbReference>
<sequence length="475" mass="52346">MSSFDSSHSQNPLSSDNRGRDRIVRDETGLVVTAPPEERAILVGVELQNHPSLLSLEDSLNELALLAKTAGVRVVGRLTQRLAAPNPATLIGTGKLEELRTAVAELGANMVIFDEELSPRQQRELEKALGEEIKVIDRTALILDIFARHARTREGVVQVELAQYEYRLPRLTRAWTHLARQAGGRAGGATGGVGVRGPGETQLEVDRREINRRIAFLKQELAEIRKHREQYRSQRRQSALPLIALVGYTNAGKSTLLNAIADANVVAEDQLFATLDPTTRRVRLPSDRLVLFSDTVGFIQKLPLTLVAAFRSTLEEVNEADLLVHVVDISHPNMEEQIAAVEEILEDLGAADKPIVMALNKIDRLDPSNPEHARRIEQALADNPNAVPISALNGQGLDRLLQAIDDALSHRMIAIDVVIPYSRGDLVALMHEHGMVESETHDEQGTHIVGRLPVELIGRLAPYWMPKQAVDKSPA</sequence>
<feature type="domain" description="Hflx-type G" evidence="11">
    <location>
        <begin position="241"/>
        <end position="412"/>
    </location>
</feature>
<dbReference type="FunFam" id="3.40.50.300:FF:000173">
    <property type="entry name" value="GTPase HflX"/>
    <property type="match status" value="1"/>
</dbReference>
<dbReference type="Gene3D" id="3.40.50.11060">
    <property type="entry name" value="GTPase HflX, N-terminal domain"/>
    <property type="match status" value="1"/>
</dbReference>
<dbReference type="PRINTS" id="PR00326">
    <property type="entry name" value="GTP1OBG"/>
</dbReference>
<feature type="binding site" evidence="8">
    <location>
        <position position="274"/>
    </location>
    <ligand>
        <name>Mg(2+)</name>
        <dbReference type="ChEBI" id="CHEBI:18420"/>
    </ligand>
</feature>
<keyword evidence="3 6" id="KW-0547">Nucleotide-binding</keyword>
<feature type="binding site" evidence="7">
    <location>
        <begin position="390"/>
        <end position="392"/>
    </location>
    <ligand>
        <name>GTP</name>
        <dbReference type="ChEBI" id="CHEBI:37565"/>
    </ligand>
</feature>
<evidence type="ECO:0000256" key="9">
    <source>
        <dbReference type="SAM" id="Coils"/>
    </source>
</evidence>
<dbReference type="GO" id="GO:0046872">
    <property type="term" value="F:metal ion binding"/>
    <property type="evidence" value="ECO:0007669"/>
    <property type="project" value="UniProtKB-KW"/>
</dbReference>
<reference evidence="12" key="1">
    <citation type="journal article" date="2020" name="mSystems">
        <title>Genome- and Community-Level Interaction Insights into Carbon Utilization and Element Cycling Functions of Hydrothermarchaeota in Hydrothermal Sediment.</title>
        <authorList>
            <person name="Zhou Z."/>
            <person name="Liu Y."/>
            <person name="Xu W."/>
            <person name="Pan J."/>
            <person name="Luo Z.H."/>
            <person name="Li M."/>
        </authorList>
    </citation>
    <scope>NUCLEOTIDE SEQUENCE [LARGE SCALE GENOMIC DNA]</scope>
    <source>
        <strain evidence="12">SpSt-289</strain>
    </source>
</reference>
<dbReference type="HAMAP" id="MF_00900">
    <property type="entry name" value="GTPase_HflX"/>
    <property type="match status" value="1"/>
</dbReference>
<comment type="subunit">
    <text evidence="6">Monomer. Associates with the 50S ribosomal subunit.</text>
</comment>
<feature type="compositionally biased region" description="Polar residues" evidence="10">
    <location>
        <begin position="1"/>
        <end position="16"/>
    </location>
</feature>
<keyword evidence="9" id="KW-0175">Coiled coil</keyword>
<feature type="binding site" evidence="7">
    <location>
        <begin position="294"/>
        <end position="297"/>
    </location>
    <ligand>
        <name>GTP</name>
        <dbReference type="ChEBI" id="CHEBI:37565"/>
    </ligand>
</feature>
<comment type="cofactor">
    <cofactor evidence="8">
        <name>Mg(2+)</name>
        <dbReference type="ChEBI" id="CHEBI:18420"/>
    </cofactor>
</comment>
<dbReference type="InterPro" id="IPR005225">
    <property type="entry name" value="Small_GTP-bd"/>
</dbReference>
<evidence type="ECO:0000256" key="7">
    <source>
        <dbReference type="PIRSR" id="PIRSR006809-1"/>
    </source>
</evidence>
<dbReference type="InterPro" id="IPR032305">
    <property type="entry name" value="GTP-bd_M"/>
</dbReference>
<dbReference type="CDD" id="cd01878">
    <property type="entry name" value="HflX"/>
    <property type="match status" value="1"/>
</dbReference>
<evidence type="ECO:0000313" key="12">
    <source>
        <dbReference type="EMBL" id="HDX33103.1"/>
    </source>
</evidence>
<keyword evidence="2 8" id="KW-0479">Metal-binding</keyword>
<evidence type="ECO:0000256" key="1">
    <source>
        <dbReference type="ARBA" id="ARBA00022490"/>
    </source>
</evidence>
<evidence type="ECO:0000259" key="11">
    <source>
        <dbReference type="PROSITE" id="PS51705"/>
    </source>
</evidence>
<dbReference type="Gene3D" id="6.10.250.2860">
    <property type="match status" value="1"/>
</dbReference>
<comment type="subcellular location">
    <subcellularLocation>
        <location evidence="6">Cytoplasm</location>
    </subcellularLocation>
    <text evidence="6">May associate with membranes.</text>
</comment>
<comment type="caution">
    <text evidence="12">The sequence shown here is derived from an EMBL/GenBank/DDBJ whole genome shotgun (WGS) entry which is preliminary data.</text>
</comment>
<keyword evidence="1 6" id="KW-0963">Cytoplasm</keyword>
<feature type="binding site" evidence="7">
    <location>
        <begin position="360"/>
        <end position="363"/>
    </location>
    <ligand>
        <name>GTP</name>
        <dbReference type="ChEBI" id="CHEBI:37565"/>
    </ligand>
</feature>
<dbReference type="GO" id="GO:0043022">
    <property type="term" value="F:ribosome binding"/>
    <property type="evidence" value="ECO:0007669"/>
    <property type="project" value="TreeGrafter"/>
</dbReference>
<dbReference type="InterPro" id="IPR016496">
    <property type="entry name" value="GTPase_HflX"/>
</dbReference>
<dbReference type="AlphaFoldDB" id="A0A7C1JCR2"/>
<evidence type="ECO:0000256" key="3">
    <source>
        <dbReference type="ARBA" id="ARBA00022741"/>
    </source>
</evidence>
<feature type="compositionally biased region" description="Basic and acidic residues" evidence="10">
    <location>
        <begin position="17"/>
        <end position="27"/>
    </location>
</feature>
<dbReference type="SUPFAM" id="SSF52540">
    <property type="entry name" value="P-loop containing nucleoside triphosphate hydrolases"/>
    <property type="match status" value="1"/>
</dbReference>
<dbReference type="InterPro" id="IPR025121">
    <property type="entry name" value="GTPase_HflX_N"/>
</dbReference>
<dbReference type="InterPro" id="IPR006073">
    <property type="entry name" value="GTP-bd"/>
</dbReference>
<dbReference type="GO" id="GO:0005737">
    <property type="term" value="C:cytoplasm"/>
    <property type="evidence" value="ECO:0007669"/>
    <property type="project" value="UniProtKB-SubCell"/>
</dbReference>
<proteinExistence type="inferred from homology"/>
<dbReference type="Pfam" id="PF16360">
    <property type="entry name" value="GTP-bdg_M"/>
    <property type="match status" value="1"/>
</dbReference>
<feature type="binding site" evidence="8">
    <location>
        <position position="254"/>
    </location>
    <ligand>
        <name>Mg(2+)</name>
        <dbReference type="ChEBI" id="CHEBI:18420"/>
    </ligand>
</feature>
<dbReference type="Pfam" id="PF19275">
    <property type="entry name" value="HflX_C"/>
    <property type="match status" value="1"/>
</dbReference>
<comment type="similarity">
    <text evidence="6">Belongs to the TRAFAC class OBG-HflX-like GTPase superfamily. HflX GTPase family.</text>
</comment>
<evidence type="ECO:0000256" key="6">
    <source>
        <dbReference type="HAMAP-Rule" id="MF_00900"/>
    </source>
</evidence>
<dbReference type="PIRSF" id="PIRSF006809">
    <property type="entry name" value="GTP-binding_hflX_prd"/>
    <property type="match status" value="1"/>
</dbReference>
<evidence type="ECO:0000256" key="10">
    <source>
        <dbReference type="SAM" id="MobiDB-lite"/>
    </source>
</evidence>
<dbReference type="PANTHER" id="PTHR10229">
    <property type="entry name" value="GTP-BINDING PROTEIN HFLX"/>
    <property type="match status" value="1"/>
</dbReference>